<keyword evidence="2" id="KW-0472">Membrane</keyword>
<accession>A0ABD3KM32</accession>
<evidence type="ECO:0000313" key="3">
    <source>
        <dbReference type="EMBL" id="KAL3740418.1"/>
    </source>
</evidence>
<dbReference type="PANTHER" id="PTHR37746">
    <property type="entry name" value="TRANSMEMBRANE PROTEIN"/>
    <property type="match status" value="1"/>
</dbReference>
<organism evidence="3 4">
    <name type="scientific">Eucalyptus globulus</name>
    <name type="common">Tasmanian blue gum</name>
    <dbReference type="NCBI Taxonomy" id="34317"/>
    <lineage>
        <taxon>Eukaryota</taxon>
        <taxon>Viridiplantae</taxon>
        <taxon>Streptophyta</taxon>
        <taxon>Embryophyta</taxon>
        <taxon>Tracheophyta</taxon>
        <taxon>Spermatophyta</taxon>
        <taxon>Magnoliopsida</taxon>
        <taxon>eudicotyledons</taxon>
        <taxon>Gunneridae</taxon>
        <taxon>Pentapetalae</taxon>
        <taxon>rosids</taxon>
        <taxon>malvids</taxon>
        <taxon>Myrtales</taxon>
        <taxon>Myrtaceae</taxon>
        <taxon>Myrtoideae</taxon>
        <taxon>Eucalypteae</taxon>
        <taxon>Eucalyptus</taxon>
    </lineage>
</organism>
<evidence type="ECO:0000256" key="1">
    <source>
        <dbReference type="SAM" id="MobiDB-lite"/>
    </source>
</evidence>
<evidence type="ECO:0000313" key="4">
    <source>
        <dbReference type="Proteomes" id="UP001634007"/>
    </source>
</evidence>
<keyword evidence="2" id="KW-1133">Transmembrane helix</keyword>
<comment type="caution">
    <text evidence="3">The sequence shown here is derived from an EMBL/GenBank/DDBJ whole genome shotgun (WGS) entry which is preliminary data.</text>
</comment>
<keyword evidence="2" id="KW-0812">Transmembrane</keyword>
<feature type="region of interest" description="Disordered" evidence="1">
    <location>
        <begin position="220"/>
        <end position="266"/>
    </location>
</feature>
<sequence length="266" mass="28102">MDGNENPPPPSPSPPRAVTSFPIAALAARLSSLSAHPLFSAALAFYALVLLYFPRIFLRVLLSPVLALTALSLLALLRLGAAQRAPQPDDSAAAEECGVRAEEKSGDLRRDSCRADGPRSEVGFAPSARYECSFAVWDVKAPLDVIYEEYEGEGDEEEDDCDCDGGGGGGFGFGGLERYPSLSMCYPESDSDSESFSPGGDFGFGFDSPGNGVFRWDSEDGGGEGMIEIALDLPSGDGGGGGGEEENLIEIDISSGEKVSRRRRLD</sequence>
<protein>
    <submittedName>
        <fullName evidence="3">Uncharacterized protein</fullName>
    </submittedName>
</protein>
<name>A0ABD3KM32_EUCGL</name>
<proteinExistence type="predicted"/>
<dbReference type="Proteomes" id="UP001634007">
    <property type="component" value="Unassembled WGS sequence"/>
</dbReference>
<reference evidence="3 4" key="1">
    <citation type="submission" date="2024-11" db="EMBL/GenBank/DDBJ databases">
        <title>Chromosome-level genome assembly of Eucalyptus globulus Labill. provides insights into its genome evolution.</title>
        <authorList>
            <person name="Li X."/>
        </authorList>
    </citation>
    <scope>NUCLEOTIDE SEQUENCE [LARGE SCALE GENOMIC DNA]</scope>
    <source>
        <strain evidence="3">CL2024</strain>
        <tissue evidence="3">Fresh tender leaves</tissue>
    </source>
</reference>
<keyword evidence="4" id="KW-1185">Reference proteome</keyword>
<evidence type="ECO:0000256" key="2">
    <source>
        <dbReference type="SAM" id="Phobius"/>
    </source>
</evidence>
<dbReference type="AlphaFoldDB" id="A0ABD3KM32"/>
<gene>
    <name evidence="3" type="ORF">ACJRO7_021666</name>
</gene>
<feature type="transmembrane region" description="Helical" evidence="2">
    <location>
        <begin position="60"/>
        <end position="81"/>
    </location>
</feature>
<dbReference type="EMBL" id="JBJKBG010000005">
    <property type="protein sequence ID" value="KAL3740418.1"/>
    <property type="molecule type" value="Genomic_DNA"/>
</dbReference>
<dbReference type="PANTHER" id="PTHR37746:SF1">
    <property type="entry name" value="TRANSMEMBRANE PROTEIN"/>
    <property type="match status" value="1"/>
</dbReference>
<feature type="transmembrane region" description="Helical" evidence="2">
    <location>
        <begin position="35"/>
        <end position="53"/>
    </location>
</feature>